<protein>
    <submittedName>
        <fullName evidence="1">DUF3501 domain-containing protein</fullName>
    </submittedName>
</protein>
<sequence>MKEFSIMSKLSHQDLYSLEEYSRIRPEFRAKVMEHKKDRRVAIGEHAALYFEDTLTMQYQVQEMLRIERIFEAEGIQDELDVYNPLIPDGQNWKATFMMEYADVEERRHALARLIGVEKALWVQVEGFDKVHPVANEDLDRTTEDKTSAVHFVRFELTPEMAVAAKQGATIRAGISHPAYTEETVVSENVRNSLAGDLH</sequence>
<proteinExistence type="predicted"/>
<organism evidence="1 2">
    <name type="scientific">Sedimenticola selenatireducens</name>
    <dbReference type="NCBI Taxonomy" id="191960"/>
    <lineage>
        <taxon>Bacteria</taxon>
        <taxon>Pseudomonadati</taxon>
        <taxon>Pseudomonadota</taxon>
        <taxon>Gammaproteobacteria</taxon>
        <taxon>Chromatiales</taxon>
        <taxon>Sedimenticolaceae</taxon>
        <taxon>Sedimenticola</taxon>
    </lineage>
</organism>
<dbReference type="STRING" id="1111735.GCA_000428045_03480"/>
<evidence type="ECO:0000313" key="1">
    <source>
        <dbReference type="EMBL" id="PLX63662.1"/>
    </source>
</evidence>
<dbReference type="InterPro" id="IPR021890">
    <property type="entry name" value="DUF3501"/>
</dbReference>
<gene>
    <name evidence="1" type="ORF">C0630_00490</name>
</gene>
<evidence type="ECO:0000313" key="2">
    <source>
        <dbReference type="Proteomes" id="UP000235015"/>
    </source>
</evidence>
<reference evidence="1 2" key="1">
    <citation type="submission" date="2017-11" db="EMBL/GenBank/DDBJ databases">
        <title>Genome-resolved metagenomics identifies genetic mobility, metabolic interactions, and unexpected diversity in perchlorate-reducing communities.</title>
        <authorList>
            <person name="Barnum T.P."/>
            <person name="Figueroa I.A."/>
            <person name="Carlstrom C.I."/>
            <person name="Lucas L.N."/>
            <person name="Engelbrektson A.L."/>
            <person name="Coates J.D."/>
        </authorList>
    </citation>
    <scope>NUCLEOTIDE SEQUENCE [LARGE SCALE GENOMIC DNA]</scope>
    <source>
        <strain evidence="1">BM301</strain>
    </source>
</reference>
<dbReference type="Pfam" id="PF12007">
    <property type="entry name" value="DUF3501"/>
    <property type="match status" value="1"/>
</dbReference>
<dbReference type="Proteomes" id="UP000235015">
    <property type="component" value="Unassembled WGS sequence"/>
</dbReference>
<comment type="caution">
    <text evidence="1">The sequence shown here is derived from an EMBL/GenBank/DDBJ whole genome shotgun (WGS) entry which is preliminary data.</text>
</comment>
<accession>A0A2N6D1T4</accession>
<dbReference type="EMBL" id="PKUN01000001">
    <property type="protein sequence ID" value="PLX63662.1"/>
    <property type="molecule type" value="Genomic_DNA"/>
</dbReference>
<dbReference type="AlphaFoldDB" id="A0A2N6D1T4"/>
<name>A0A2N6D1T4_9GAMM</name>